<dbReference type="HOGENOM" id="CLU_2875118_0_0_2"/>
<dbReference type="RefSeq" id="WP_012955303.1">
    <property type="nucleotide sequence ID" value="NC_013790.1"/>
</dbReference>
<evidence type="ECO:0000313" key="1">
    <source>
        <dbReference type="EMBL" id="ADC46352.1"/>
    </source>
</evidence>
<reference evidence="1 2" key="1">
    <citation type="journal article" date="2010" name="PLoS ONE">
        <title>The genome sequence of the rumen methanogen Methanobrevibacter ruminantium reveals new possibilities for controlling ruminant methane emissions.</title>
        <authorList>
            <person name="Leahy S.C."/>
            <person name="Kelly W.J."/>
            <person name="Altermann E."/>
            <person name="Ronimus R.S."/>
            <person name="Yeoman C.J."/>
            <person name="Pacheco D.M."/>
            <person name="Li D."/>
            <person name="Kong Z."/>
            <person name="McTavish S."/>
            <person name="Sang C."/>
            <person name="Lambie S.C."/>
            <person name="Janssen P.H."/>
            <person name="Dey D."/>
            <person name="Attwood G.T."/>
        </authorList>
    </citation>
    <scope>NUCLEOTIDE SEQUENCE [LARGE SCALE GENOMIC DNA]</scope>
    <source>
        <strain evidence="2">ATCC 35063 / DSM 1093 / JCM 13430 / OCM 146 / M1</strain>
    </source>
</reference>
<gene>
    <name evidence="1" type="ordered locus">mru_0501</name>
</gene>
<organism evidence="1 2">
    <name type="scientific">Methanobrevibacter ruminantium (strain ATCC 35063 / DSM 1093 / JCM 13430 / OCM 146 / M1)</name>
    <name type="common">Methanobacterium ruminantium</name>
    <dbReference type="NCBI Taxonomy" id="634498"/>
    <lineage>
        <taxon>Archaea</taxon>
        <taxon>Methanobacteriati</taxon>
        <taxon>Methanobacteriota</taxon>
        <taxon>Methanomada group</taxon>
        <taxon>Methanobacteria</taxon>
        <taxon>Methanobacteriales</taxon>
        <taxon>Methanobacteriaceae</taxon>
        <taxon>Methanobrevibacter</taxon>
    </lineage>
</organism>
<proteinExistence type="predicted"/>
<dbReference type="PATRIC" id="fig|634498.28.peg.502"/>
<keyword evidence="2" id="KW-1185">Reference proteome</keyword>
<evidence type="ECO:0000313" key="2">
    <source>
        <dbReference type="Proteomes" id="UP000008680"/>
    </source>
</evidence>
<dbReference type="KEGG" id="mru:mru_0501"/>
<dbReference type="GeneID" id="8770142"/>
<dbReference type="AlphaFoldDB" id="D3E169"/>
<dbReference type="OrthoDB" id="376855at2157"/>
<name>D3E169_METRM</name>
<accession>D3E169</accession>
<dbReference type="EMBL" id="CP001719">
    <property type="protein sequence ID" value="ADC46352.1"/>
    <property type="molecule type" value="Genomic_DNA"/>
</dbReference>
<sequence length="63" mass="7177">MADVDVTEIRIILEDLSKDQLTEILEKNGYTSKGSEKFLIKEIMTKISHDIIIDELDQLGVLD</sequence>
<protein>
    <submittedName>
        <fullName evidence="1">Uncharacterized protein</fullName>
    </submittedName>
</protein>
<dbReference type="Proteomes" id="UP000008680">
    <property type="component" value="Chromosome"/>
</dbReference>